<name>A0A1G4T0M2_9BACL</name>
<protein>
    <submittedName>
        <fullName evidence="1">Helix-turn-helix domain-containing protein</fullName>
    </submittedName>
</protein>
<keyword evidence="2" id="KW-1185">Reference proteome</keyword>
<dbReference type="InterPro" id="IPR038148">
    <property type="entry name" value="Tn1545/Tn916_Xis"/>
</dbReference>
<dbReference type="Proteomes" id="UP000198601">
    <property type="component" value="Unassembled WGS sequence"/>
</dbReference>
<evidence type="ECO:0000313" key="2">
    <source>
        <dbReference type="Proteomes" id="UP000198601"/>
    </source>
</evidence>
<organism evidence="1 2">
    <name type="scientific">Paenibacillus tianmuensis</name>
    <dbReference type="NCBI Taxonomy" id="624147"/>
    <lineage>
        <taxon>Bacteria</taxon>
        <taxon>Bacillati</taxon>
        <taxon>Bacillota</taxon>
        <taxon>Bacilli</taxon>
        <taxon>Bacillales</taxon>
        <taxon>Paenibacillaceae</taxon>
        <taxon>Paenibacillus</taxon>
    </lineage>
</organism>
<accession>A0A1G4T0M2</accession>
<dbReference type="OrthoDB" id="515428at2"/>
<dbReference type="AlphaFoldDB" id="A0A1G4T0M2"/>
<evidence type="ECO:0000313" key="1">
    <source>
        <dbReference type="EMBL" id="SCW74928.1"/>
    </source>
</evidence>
<dbReference type="RefSeq" id="WP_090675042.1">
    <property type="nucleotide sequence ID" value="NZ_FMTT01000039.1"/>
</dbReference>
<proteinExistence type="predicted"/>
<dbReference type="Gene3D" id="3.90.105.50">
    <property type="match status" value="1"/>
</dbReference>
<reference evidence="2" key="1">
    <citation type="submission" date="2016-10" db="EMBL/GenBank/DDBJ databases">
        <authorList>
            <person name="Varghese N."/>
            <person name="Submissions S."/>
        </authorList>
    </citation>
    <scope>NUCLEOTIDE SEQUENCE [LARGE SCALE GENOMIC DNA]</scope>
    <source>
        <strain evidence="2">CGMCC 1.8946</strain>
    </source>
</reference>
<sequence length="66" mass="7803">MLSQNGMLTIGEASKYINMSENQLYDMCCMKQITHVRVRVKSSADFKILFRRKNLENWLMRESGEK</sequence>
<dbReference type="EMBL" id="FMTT01000039">
    <property type="protein sequence ID" value="SCW74928.1"/>
    <property type="molecule type" value="Genomic_DNA"/>
</dbReference>
<gene>
    <name evidence="1" type="ORF">SAMN04487970_103955</name>
</gene>